<evidence type="ECO:0000259" key="4">
    <source>
        <dbReference type="PROSITE" id="PS50887"/>
    </source>
</evidence>
<dbReference type="SUPFAM" id="SSF55073">
    <property type="entry name" value="Nucleotide cyclase"/>
    <property type="match status" value="1"/>
</dbReference>
<dbReference type="Gene3D" id="3.20.20.450">
    <property type="entry name" value="EAL domain"/>
    <property type="match status" value="1"/>
</dbReference>
<evidence type="ECO:0000313" key="6">
    <source>
        <dbReference type="EMBL" id="MDN7129670.1"/>
    </source>
</evidence>
<feature type="domain" description="Response regulatory" evidence="2">
    <location>
        <begin position="13"/>
        <end position="126"/>
    </location>
</feature>
<dbReference type="SMART" id="SM00267">
    <property type="entry name" value="GGDEF"/>
    <property type="match status" value="1"/>
</dbReference>
<dbReference type="InterPro" id="IPR029016">
    <property type="entry name" value="GAF-like_dom_sf"/>
</dbReference>
<evidence type="ECO:0000313" key="5">
    <source>
        <dbReference type="EMBL" id="MDN7124856.1"/>
    </source>
</evidence>
<dbReference type="EMBL" id="JAGGJB010000004">
    <property type="protein sequence ID" value="MDN7124856.1"/>
    <property type="molecule type" value="Genomic_DNA"/>
</dbReference>
<evidence type="ECO:0000259" key="3">
    <source>
        <dbReference type="PROSITE" id="PS50883"/>
    </source>
</evidence>
<feature type="domain" description="GGDEF" evidence="4">
    <location>
        <begin position="358"/>
        <end position="500"/>
    </location>
</feature>
<dbReference type="RefSeq" id="WP_301774652.1">
    <property type="nucleotide sequence ID" value="NZ_JAGGJB010000004.1"/>
</dbReference>
<organism evidence="5 8">
    <name type="scientific">Pseudidiomarina terrestris</name>
    <dbReference type="NCBI Taxonomy" id="2820060"/>
    <lineage>
        <taxon>Bacteria</taxon>
        <taxon>Pseudomonadati</taxon>
        <taxon>Pseudomonadota</taxon>
        <taxon>Gammaproteobacteria</taxon>
        <taxon>Alteromonadales</taxon>
        <taxon>Idiomarinaceae</taxon>
        <taxon>Pseudidiomarina</taxon>
    </lineage>
</organism>
<evidence type="ECO:0000259" key="2">
    <source>
        <dbReference type="PROSITE" id="PS50110"/>
    </source>
</evidence>
<evidence type="ECO:0000313" key="7">
    <source>
        <dbReference type="Proteomes" id="UP001169491"/>
    </source>
</evidence>
<dbReference type="InterPro" id="IPR001633">
    <property type="entry name" value="EAL_dom"/>
</dbReference>
<dbReference type="CDD" id="cd01948">
    <property type="entry name" value="EAL"/>
    <property type="match status" value="1"/>
</dbReference>
<dbReference type="Gene3D" id="3.30.450.40">
    <property type="match status" value="1"/>
</dbReference>
<evidence type="ECO:0000313" key="8">
    <source>
        <dbReference type="Proteomes" id="UP001169492"/>
    </source>
</evidence>
<dbReference type="Gene3D" id="3.30.70.270">
    <property type="match status" value="1"/>
</dbReference>
<dbReference type="Proteomes" id="UP001169491">
    <property type="component" value="Unassembled WGS sequence"/>
</dbReference>
<dbReference type="SUPFAM" id="SSF141868">
    <property type="entry name" value="EAL domain-like"/>
    <property type="match status" value="1"/>
</dbReference>
<comment type="caution">
    <text evidence="5">The sequence shown here is derived from an EMBL/GenBank/DDBJ whole genome shotgun (WGS) entry which is preliminary data.</text>
</comment>
<feature type="modified residue" description="4-aspartylphosphate" evidence="1">
    <location>
        <position position="58"/>
    </location>
</feature>
<dbReference type="Pfam" id="PF13185">
    <property type="entry name" value="GAF_2"/>
    <property type="match status" value="1"/>
</dbReference>
<dbReference type="InterPro" id="IPR029787">
    <property type="entry name" value="Nucleotide_cyclase"/>
</dbReference>
<proteinExistence type="predicted"/>
<dbReference type="NCBIfam" id="TIGR00254">
    <property type="entry name" value="GGDEF"/>
    <property type="match status" value="1"/>
</dbReference>
<reference evidence="7 8" key="1">
    <citation type="submission" date="2021-03" db="EMBL/GenBank/DDBJ databases">
        <title>Pseudidiomarina terrestris, a new bacterium isolated from saline soil.</title>
        <authorList>
            <person name="Galisteo C."/>
            <person name="De La Haba R."/>
            <person name="Sanchez-Porro C."/>
            <person name="Ventosa A."/>
        </authorList>
    </citation>
    <scope>NUCLEOTIDE SEQUENCE [LARGE SCALE GENOMIC DNA]</scope>
    <source>
        <strain evidence="5 8">1APP75-32.1</strain>
        <strain evidence="7">1APR75-15</strain>
        <strain evidence="6">1ASR75-15</strain>
    </source>
</reference>
<dbReference type="PANTHER" id="PTHR44757:SF2">
    <property type="entry name" value="BIOFILM ARCHITECTURE MAINTENANCE PROTEIN MBAA"/>
    <property type="match status" value="1"/>
</dbReference>
<dbReference type="InterPro" id="IPR001789">
    <property type="entry name" value="Sig_transdc_resp-reg_receiver"/>
</dbReference>
<dbReference type="EMBL" id="JAGGJC010000002">
    <property type="protein sequence ID" value="MDN7129670.1"/>
    <property type="molecule type" value="Genomic_DNA"/>
</dbReference>
<protein>
    <submittedName>
        <fullName evidence="5">EAL domain-containing protein</fullName>
    </submittedName>
</protein>
<dbReference type="PANTHER" id="PTHR44757">
    <property type="entry name" value="DIGUANYLATE CYCLASE DGCP"/>
    <property type="match status" value="1"/>
</dbReference>
<keyword evidence="7" id="KW-1185">Reference proteome</keyword>
<accession>A0AAW7QXG8</accession>
<dbReference type="Pfam" id="PF00563">
    <property type="entry name" value="EAL"/>
    <property type="match status" value="1"/>
</dbReference>
<feature type="domain" description="EAL" evidence="3">
    <location>
        <begin position="509"/>
        <end position="762"/>
    </location>
</feature>
<dbReference type="InterPro" id="IPR000160">
    <property type="entry name" value="GGDEF_dom"/>
</dbReference>
<keyword evidence="1" id="KW-0597">Phosphoprotein</keyword>
<dbReference type="InterPro" id="IPR035919">
    <property type="entry name" value="EAL_sf"/>
</dbReference>
<dbReference type="GO" id="GO:0000160">
    <property type="term" value="P:phosphorelay signal transduction system"/>
    <property type="evidence" value="ECO:0007669"/>
    <property type="project" value="InterPro"/>
</dbReference>
<dbReference type="PROSITE" id="PS50110">
    <property type="entry name" value="RESPONSE_REGULATORY"/>
    <property type="match status" value="1"/>
</dbReference>
<name>A0AAW7QXG8_9GAMM</name>
<gene>
    <name evidence="5" type="ORF">J6I90_08175</name>
    <name evidence="6" type="ORF">J6I92_07280</name>
</gene>
<dbReference type="InterPro" id="IPR003018">
    <property type="entry name" value="GAF"/>
</dbReference>
<sequence>MIAPTGRQENIFQIVIALASSSNKELLEQLLGRSFQLSYGLTGRAEQLAEKADLLIVDVVSLQRHYHLIRELRRSARPMILPVLLVIESRQGPHPKVASELGISVDDILRIPTSKAELQARIKNLLRLRTLVKEQDDARKKVVGVVSALRTLSACDSVVVRSESESELTSALCQKITEQGGYNLAWIGFWEDQSHLALNICAMAGPSQGFVADLKQSMNQQSNCTEAVADSIRTNTTHIVNDLNETIVSPELRARALQHDLAAAIVLPLNTESGPSGCLTIYSDRIEYFDHSERQLLERLADNLVFGLNSLRAAIVRKQQASEIQYLAYTDSLTGLPNRRHLIDYLERTLSDPEKRETVGAILFVDLDGFKLINDALGHDAGDEVLRQLAQRLQAAVRDSDLVVRQGGDEFIVVIHNVPRSGTQDNVAVGDVAFHLADRIITHLSEPLTIGAHTHSLNASVGISLFPEHGREPTLLIENADKAMYEAKRQGSGCVRLFSEDFSTRRQHRFSLEAKLRHALAQEQFELYYQPIFELDSCRIVAAEALIRWPQPNGEIVMPGSFMSLVEEIGLIIPLGNWILETAARQLQAWHKQGFELSMTVNLSINQLYPNGNASLFADLVKPYVDPSWLHLEVTEHALMGDPVEIELLLRALRDEGFQLAIDDFGTGYSSLSRLQQLSIQTLKIDRSFVSQLCQPESKSEALIAIIHQMAKSLNLRTIAEGIETEQQRQLLLATSSDNAWGQGFLLSPAVPADEFSRLLDS</sequence>
<dbReference type="InterPro" id="IPR052155">
    <property type="entry name" value="Biofilm_reg_signaling"/>
</dbReference>
<dbReference type="AlphaFoldDB" id="A0AAW7QXG8"/>
<evidence type="ECO:0000256" key="1">
    <source>
        <dbReference type="PROSITE-ProRule" id="PRU00169"/>
    </source>
</evidence>
<dbReference type="InterPro" id="IPR043128">
    <property type="entry name" value="Rev_trsase/Diguanyl_cyclase"/>
</dbReference>
<dbReference type="CDD" id="cd01949">
    <property type="entry name" value="GGDEF"/>
    <property type="match status" value="1"/>
</dbReference>
<dbReference type="PROSITE" id="PS50883">
    <property type="entry name" value="EAL"/>
    <property type="match status" value="1"/>
</dbReference>
<dbReference type="Pfam" id="PF00990">
    <property type="entry name" value="GGDEF"/>
    <property type="match status" value="1"/>
</dbReference>
<dbReference type="SMART" id="SM00052">
    <property type="entry name" value="EAL"/>
    <property type="match status" value="1"/>
</dbReference>
<dbReference type="Proteomes" id="UP001169492">
    <property type="component" value="Unassembled WGS sequence"/>
</dbReference>
<dbReference type="SUPFAM" id="SSF55781">
    <property type="entry name" value="GAF domain-like"/>
    <property type="match status" value="1"/>
</dbReference>
<dbReference type="PROSITE" id="PS50887">
    <property type="entry name" value="GGDEF"/>
    <property type="match status" value="1"/>
</dbReference>